<evidence type="ECO:0008006" key="4">
    <source>
        <dbReference type="Google" id="ProtNLM"/>
    </source>
</evidence>
<organism evidence="2 3">
    <name type="scientific">Eimeria acervulina</name>
    <name type="common">Coccidian parasite</name>
    <dbReference type="NCBI Taxonomy" id="5801"/>
    <lineage>
        <taxon>Eukaryota</taxon>
        <taxon>Sar</taxon>
        <taxon>Alveolata</taxon>
        <taxon>Apicomplexa</taxon>
        <taxon>Conoidasida</taxon>
        <taxon>Coccidia</taxon>
        <taxon>Eucoccidiorida</taxon>
        <taxon>Eimeriorina</taxon>
        <taxon>Eimeriidae</taxon>
        <taxon>Eimeria</taxon>
    </lineage>
</organism>
<reference evidence="2" key="2">
    <citation type="submission" date="2013-10" db="EMBL/GenBank/DDBJ databases">
        <authorList>
            <person name="Aslett M."/>
        </authorList>
    </citation>
    <scope>NUCLEOTIDE SEQUENCE</scope>
    <source>
        <strain evidence="2">Houghton</strain>
    </source>
</reference>
<dbReference type="RefSeq" id="XP_013248668.1">
    <property type="nucleotide sequence ID" value="XM_013393214.1"/>
</dbReference>
<dbReference type="AlphaFoldDB" id="U6GSY5"/>
<accession>U6GSY5</accession>
<reference evidence="2" key="1">
    <citation type="submission" date="2013-10" db="EMBL/GenBank/DDBJ databases">
        <title>Genomic analysis of the causative agents of coccidiosis in chickens.</title>
        <authorList>
            <person name="Reid A.J."/>
            <person name="Blake D."/>
            <person name="Billington K."/>
            <person name="Browne H."/>
            <person name="Dunn M."/>
            <person name="Hung S."/>
            <person name="Kawahara F."/>
            <person name="Miranda-Saavedra D."/>
            <person name="Mourier T."/>
            <person name="Nagra H."/>
            <person name="Otto T.D."/>
            <person name="Rawlings N."/>
            <person name="Sanchez A."/>
            <person name="Sanders M."/>
            <person name="Subramaniam C."/>
            <person name="Tay Y."/>
            <person name="Dear P."/>
            <person name="Doerig C."/>
            <person name="Gruber A."/>
            <person name="Parkinson J."/>
            <person name="Shirley M."/>
            <person name="Wan K.L."/>
            <person name="Berriman M."/>
            <person name="Tomley F."/>
            <person name="Pain A."/>
        </authorList>
    </citation>
    <scope>NUCLEOTIDE SEQUENCE</scope>
    <source>
        <strain evidence="2">Houghton</strain>
    </source>
</reference>
<sequence length="178" mass="19226">MKGTFIALAFGAFAALHAAGEEERTAPLPKGLGKKRPPTPEELSAIFGSDGGKIDWTNFSPEALGMQLNYDEMSTEELEKVIDAFVRLGLISPEEKESFGASLVDPSMRSMLQTVQENWGETMEKVMKDPEYLNFLKGFQNNIDENALATIVGLKGGLGGAINGRDITGKPASGEEEQ</sequence>
<evidence type="ECO:0000256" key="1">
    <source>
        <dbReference type="SAM" id="SignalP"/>
    </source>
</evidence>
<feature type="chain" id="PRO_5004670906" description="Eimeria-specific protein" evidence="1">
    <location>
        <begin position="21"/>
        <end position="178"/>
    </location>
</feature>
<proteinExistence type="predicted"/>
<feature type="signal peptide" evidence="1">
    <location>
        <begin position="1"/>
        <end position="20"/>
    </location>
</feature>
<evidence type="ECO:0000313" key="2">
    <source>
        <dbReference type="EMBL" id="CDI81694.1"/>
    </source>
</evidence>
<dbReference type="GeneID" id="25274353"/>
<keyword evidence="1" id="KW-0732">Signal</keyword>
<dbReference type="VEuPathDB" id="ToxoDB:EAH_00062830"/>
<dbReference type="Proteomes" id="UP000018050">
    <property type="component" value="Unassembled WGS sequence"/>
</dbReference>
<evidence type="ECO:0000313" key="3">
    <source>
        <dbReference type="Proteomes" id="UP000018050"/>
    </source>
</evidence>
<dbReference type="EMBL" id="HG671779">
    <property type="protein sequence ID" value="CDI81694.1"/>
    <property type="molecule type" value="Genomic_DNA"/>
</dbReference>
<keyword evidence="3" id="KW-1185">Reference proteome</keyword>
<gene>
    <name evidence="2" type="ORF">EAH_00062830</name>
</gene>
<name>U6GSY5_EIMAC</name>
<dbReference type="OMA" id="YDEMSTE"/>
<protein>
    <recommendedName>
        <fullName evidence="4">Eimeria-specific protein</fullName>
    </recommendedName>
</protein>
<dbReference type="OrthoDB" id="345980at2759"/>